<organism evidence="10 11">
    <name type="scientific">Candidatus Nephthysia bennettiae</name>
    <dbReference type="NCBI Taxonomy" id="3127016"/>
    <lineage>
        <taxon>Bacteria</taxon>
        <taxon>Bacillati</taxon>
        <taxon>Candidatus Dormiibacterota</taxon>
        <taxon>Candidatus Dormibacteria</taxon>
        <taxon>Candidatus Dormibacterales</taxon>
        <taxon>Candidatus Dormibacteraceae</taxon>
        <taxon>Candidatus Nephthysia</taxon>
    </lineage>
</organism>
<keyword evidence="1 7" id="KW-0808">Transferase</keyword>
<dbReference type="InterPro" id="IPR043129">
    <property type="entry name" value="ATPase_NBD"/>
</dbReference>
<dbReference type="PANTHER" id="PTHR43435">
    <property type="entry name" value="RIBULOKINASE"/>
    <property type="match status" value="1"/>
</dbReference>
<reference evidence="10" key="1">
    <citation type="submission" date="2020-10" db="EMBL/GenBank/DDBJ databases">
        <title>Ca. Dormibacterota MAGs.</title>
        <authorList>
            <person name="Montgomery K."/>
        </authorList>
    </citation>
    <scope>NUCLEOTIDE SEQUENCE [LARGE SCALE GENOMIC DNA]</scope>
    <source>
        <strain evidence="10">SC8812_S17_10</strain>
    </source>
</reference>
<dbReference type="InterPro" id="IPR018485">
    <property type="entry name" value="FGGY_C"/>
</dbReference>
<dbReference type="CDD" id="cd07781">
    <property type="entry name" value="ASKHA_NBD_FGGY_L-RBK"/>
    <property type="match status" value="1"/>
</dbReference>
<dbReference type="GO" id="GO:0019568">
    <property type="term" value="P:arabinose catabolic process"/>
    <property type="evidence" value="ECO:0007669"/>
    <property type="project" value="UniProtKB-KW"/>
</dbReference>
<gene>
    <name evidence="10" type="ORF">JF922_16405</name>
</gene>
<evidence type="ECO:0000313" key="11">
    <source>
        <dbReference type="Proteomes" id="UP000612893"/>
    </source>
</evidence>
<dbReference type="AlphaFoldDB" id="A0A934N8L3"/>
<dbReference type="RefSeq" id="WP_338203212.1">
    <property type="nucleotide sequence ID" value="NZ_JAEKNR010000165.1"/>
</dbReference>
<evidence type="ECO:0000259" key="9">
    <source>
        <dbReference type="Pfam" id="PF02782"/>
    </source>
</evidence>
<dbReference type="GO" id="GO:0016301">
    <property type="term" value="F:kinase activity"/>
    <property type="evidence" value="ECO:0007669"/>
    <property type="project" value="UniProtKB-KW"/>
</dbReference>
<keyword evidence="4" id="KW-0067">ATP-binding</keyword>
<keyword evidence="6" id="KW-0119">Carbohydrate metabolism</keyword>
<proteinExistence type="inferred from homology"/>
<keyword evidence="3 7" id="KW-0418">Kinase</keyword>
<evidence type="ECO:0000259" key="8">
    <source>
        <dbReference type="Pfam" id="PF00370"/>
    </source>
</evidence>
<evidence type="ECO:0000256" key="2">
    <source>
        <dbReference type="ARBA" id="ARBA00022741"/>
    </source>
</evidence>
<evidence type="ECO:0000256" key="3">
    <source>
        <dbReference type="ARBA" id="ARBA00022777"/>
    </source>
</evidence>
<accession>A0A934N8L3</accession>
<comment type="caution">
    <text evidence="10">The sequence shown here is derived from an EMBL/GenBank/DDBJ whole genome shotgun (WGS) entry which is preliminary data.</text>
</comment>
<dbReference type="EMBL" id="JAEKNR010000165">
    <property type="protein sequence ID" value="MBJ7599646.1"/>
    <property type="molecule type" value="Genomic_DNA"/>
</dbReference>
<comment type="similarity">
    <text evidence="7">Belongs to the FGGY kinase family.</text>
</comment>
<keyword evidence="5" id="KW-0054">Arabinose catabolism</keyword>
<keyword evidence="11" id="KW-1185">Reference proteome</keyword>
<evidence type="ECO:0000313" key="10">
    <source>
        <dbReference type="EMBL" id="MBJ7599646.1"/>
    </source>
</evidence>
<sequence length="530" mass="57331">MAEAPYLIGIDYGTGGVRVGIFDREGTPVVFRAVPFDTHYPRPGWAEQDPDEWWSCLGMAMQAAMRESGVSPDEIAGISLDMTSSTVLAIDKRGQHMRPAIMWMDVRASDQARRIEETGDPALKYSGFGAVSAEWGLPKALWLKENEPDTYKGAAHICDCADWLMNRLTGEWAGSVDIASSKYFHDRDQGGFPESLFQAVGIEDLLEKYPQNLLDLGVVLGGLKKDVAEELGLRPDIPVAQGGVDAHMGALGLGVVEPGKLALITGSSHVMIGQSADPIHGRGFWGAYTDAMIPGQYTVEAGQASTGSVVAWFKNNFAGEAVAEAQRRGVDPYQVLGELAGSVPIGSDGLVVVDYFQGNRTPHSDPLTRGMIWGLSLSHGPGHVFRAIMEGICYGTEDIFRTLREQGYEPKSIVVSGGSTKSDLWMQMHADVSNVPISLTRVGEGPVLGSAMLAAVGAGIYPDLQMAAEHMVHTERTVEPDSARHAEYEFYVDKYIETYPRMKDLMHETVRHVAAGSLHSDVVPSPPAAQ</sequence>
<evidence type="ECO:0000256" key="1">
    <source>
        <dbReference type="ARBA" id="ARBA00022679"/>
    </source>
</evidence>
<feature type="domain" description="Carbohydrate kinase FGGY N-terminal" evidence="8">
    <location>
        <begin position="6"/>
        <end position="252"/>
    </location>
</feature>
<name>A0A934N8L3_9BACT</name>
<evidence type="ECO:0000256" key="5">
    <source>
        <dbReference type="ARBA" id="ARBA00022935"/>
    </source>
</evidence>
<dbReference type="InterPro" id="IPR005929">
    <property type="entry name" value="Ribulokinase"/>
</dbReference>
<dbReference type="GO" id="GO:0005524">
    <property type="term" value="F:ATP binding"/>
    <property type="evidence" value="ECO:0007669"/>
    <property type="project" value="UniProtKB-KW"/>
</dbReference>
<keyword evidence="2" id="KW-0547">Nucleotide-binding</keyword>
<dbReference type="Proteomes" id="UP000612893">
    <property type="component" value="Unassembled WGS sequence"/>
</dbReference>
<dbReference type="InterPro" id="IPR018484">
    <property type="entry name" value="FGGY_N"/>
</dbReference>
<evidence type="ECO:0000256" key="4">
    <source>
        <dbReference type="ARBA" id="ARBA00022840"/>
    </source>
</evidence>
<evidence type="ECO:0000256" key="7">
    <source>
        <dbReference type="RuleBase" id="RU003733"/>
    </source>
</evidence>
<dbReference type="Pfam" id="PF00370">
    <property type="entry name" value="FGGY_N"/>
    <property type="match status" value="1"/>
</dbReference>
<protein>
    <submittedName>
        <fullName evidence="10">Xylulose kinase</fullName>
    </submittedName>
</protein>
<evidence type="ECO:0000256" key="6">
    <source>
        <dbReference type="ARBA" id="ARBA00023277"/>
    </source>
</evidence>
<dbReference type="InterPro" id="IPR000577">
    <property type="entry name" value="Carb_kinase_FGGY"/>
</dbReference>
<dbReference type="SUPFAM" id="SSF53067">
    <property type="entry name" value="Actin-like ATPase domain"/>
    <property type="match status" value="2"/>
</dbReference>
<feature type="domain" description="Carbohydrate kinase FGGY C-terminal" evidence="9">
    <location>
        <begin position="262"/>
        <end position="457"/>
    </location>
</feature>
<dbReference type="PIRSF" id="PIRSF000538">
    <property type="entry name" value="GlpK"/>
    <property type="match status" value="1"/>
</dbReference>
<dbReference type="Pfam" id="PF02782">
    <property type="entry name" value="FGGY_C"/>
    <property type="match status" value="1"/>
</dbReference>
<dbReference type="Gene3D" id="3.30.420.40">
    <property type="match status" value="2"/>
</dbReference>
<dbReference type="PANTHER" id="PTHR43435:SF4">
    <property type="entry name" value="FGGY CARBOHYDRATE KINASE DOMAIN-CONTAINING PROTEIN"/>
    <property type="match status" value="1"/>
</dbReference>
<dbReference type="InterPro" id="IPR018483">
    <property type="entry name" value="Carb_kinase_FGGY_CS"/>
</dbReference>
<dbReference type="PROSITE" id="PS00445">
    <property type="entry name" value="FGGY_KINASES_2"/>
    <property type="match status" value="1"/>
</dbReference>